<dbReference type="Pfam" id="PF13847">
    <property type="entry name" value="Methyltransf_31"/>
    <property type="match status" value="1"/>
</dbReference>
<dbReference type="RefSeq" id="WP_161825548.1">
    <property type="nucleotide sequence ID" value="NZ_WVIC01000020.1"/>
</dbReference>
<evidence type="ECO:0000259" key="1">
    <source>
        <dbReference type="Pfam" id="PF13847"/>
    </source>
</evidence>
<dbReference type="InterPro" id="IPR029063">
    <property type="entry name" value="SAM-dependent_MTases_sf"/>
</dbReference>
<dbReference type="CDD" id="cd02440">
    <property type="entry name" value="AdoMet_MTases"/>
    <property type="match status" value="1"/>
</dbReference>
<dbReference type="GO" id="GO:0032259">
    <property type="term" value="P:methylation"/>
    <property type="evidence" value="ECO:0007669"/>
    <property type="project" value="UniProtKB-KW"/>
</dbReference>
<reference evidence="2" key="1">
    <citation type="submission" date="2019-12" db="EMBL/GenBank/DDBJ databases">
        <title>High-Quality draft genome sequences of three cyanobacteria isolated from the limestone walls of the Old Cathedral of Coimbra.</title>
        <authorList>
            <person name="Tiago I."/>
            <person name="Soares F."/>
            <person name="Portugal A."/>
        </authorList>
    </citation>
    <scope>NUCLEOTIDE SEQUENCE [LARGE SCALE GENOMIC DNA]</scope>
    <source>
        <strain evidence="2">C</strain>
    </source>
</reference>
<dbReference type="Gene3D" id="3.40.50.150">
    <property type="entry name" value="Vaccinia Virus protein VP39"/>
    <property type="match status" value="1"/>
</dbReference>
<proteinExistence type="predicted"/>
<feature type="domain" description="Methyltransferase" evidence="1">
    <location>
        <begin position="47"/>
        <end position="147"/>
    </location>
</feature>
<dbReference type="Proteomes" id="UP000607397">
    <property type="component" value="Unassembled WGS sequence"/>
</dbReference>
<dbReference type="GO" id="GO:0008757">
    <property type="term" value="F:S-adenosylmethionine-dependent methyltransferase activity"/>
    <property type="evidence" value="ECO:0007669"/>
    <property type="project" value="InterPro"/>
</dbReference>
<dbReference type="AlphaFoldDB" id="A0A8K1ZZY4"/>
<comment type="caution">
    <text evidence="2">The sequence shown here is derived from an EMBL/GenBank/DDBJ whole genome shotgun (WGS) entry which is preliminary data.</text>
</comment>
<evidence type="ECO:0000313" key="3">
    <source>
        <dbReference type="Proteomes" id="UP000607397"/>
    </source>
</evidence>
<name>A0A8K1ZZY4_9CYAN</name>
<keyword evidence="2" id="KW-0489">Methyltransferase</keyword>
<dbReference type="InterPro" id="IPR025714">
    <property type="entry name" value="Methyltranfer_dom"/>
</dbReference>
<dbReference type="PANTHER" id="PTHR43591">
    <property type="entry name" value="METHYLTRANSFERASE"/>
    <property type="match status" value="1"/>
</dbReference>
<keyword evidence="3" id="KW-1185">Reference proteome</keyword>
<gene>
    <name evidence="2" type="ORF">GS597_11250</name>
</gene>
<evidence type="ECO:0000313" key="2">
    <source>
        <dbReference type="EMBL" id="NCJ07073.1"/>
    </source>
</evidence>
<keyword evidence="2" id="KW-0808">Transferase</keyword>
<dbReference type="SUPFAM" id="SSF53335">
    <property type="entry name" value="S-adenosyl-L-methionine-dependent methyltransferases"/>
    <property type="match status" value="1"/>
</dbReference>
<sequence length="262" mass="29855">MKDKSVWKVWDENNEYGEVFYKRATGQLPEMESSKAAAKLIKDDVTEGDKILDVGCGSGHYLRSLRSALKINFFYTGVDATSNYINLGKRAFVNDAGVDFCLGDIYNLPFDENSFDIVMCNNVLLHLPSIQKPLNELIRVSKKTVLIRTLIGDRSFRIQDVSPASEIEFNGDGEPTSFYYYNIYSQKYLNYLLKSSGKVNNFQIIKDVFFDPQNIESSTSEHRDAHNVTKIIGDFQVNGYIIQPWKFLKINIIVPKNGNVLM</sequence>
<organism evidence="2 3">
    <name type="scientific">Petrachloros mirabilis ULC683</name>
    <dbReference type="NCBI Taxonomy" id="2781853"/>
    <lineage>
        <taxon>Bacteria</taxon>
        <taxon>Bacillati</taxon>
        <taxon>Cyanobacteriota</taxon>
        <taxon>Cyanophyceae</taxon>
        <taxon>Synechococcales</taxon>
        <taxon>Petrachlorosaceae</taxon>
        <taxon>Petrachloros</taxon>
        <taxon>Petrachloros mirabilis</taxon>
    </lineage>
</organism>
<protein>
    <submittedName>
        <fullName evidence="2">Methyltransferase domain-containing protein</fullName>
    </submittedName>
</protein>
<dbReference type="EMBL" id="WVIC01000020">
    <property type="protein sequence ID" value="NCJ07073.1"/>
    <property type="molecule type" value="Genomic_DNA"/>
</dbReference>
<accession>A0A8K1ZZY4</accession>
<dbReference type="PANTHER" id="PTHR43591:SF110">
    <property type="entry name" value="RHODANESE DOMAIN-CONTAINING PROTEIN"/>
    <property type="match status" value="1"/>
</dbReference>